<dbReference type="Proteomes" id="UP000195331">
    <property type="component" value="Chromosome"/>
</dbReference>
<dbReference type="AlphaFoldDB" id="A0A1Y0CCZ5"/>
<protein>
    <submittedName>
        <fullName evidence="1">Uncharacterized protein</fullName>
    </submittedName>
</protein>
<name>A0A1Y0CCZ5_9MYCO</name>
<keyword evidence="2" id="KW-1185">Reference proteome</keyword>
<accession>A0A1Y0CCZ5</accession>
<gene>
    <name evidence="1" type="ORF">BTO20_33575</name>
</gene>
<evidence type="ECO:0000313" key="1">
    <source>
        <dbReference type="EMBL" id="ART72835.1"/>
    </source>
</evidence>
<organism evidence="1 2">
    <name type="scientific">Mycobacterium dioxanotrophicus</name>
    <dbReference type="NCBI Taxonomy" id="482462"/>
    <lineage>
        <taxon>Bacteria</taxon>
        <taxon>Bacillati</taxon>
        <taxon>Actinomycetota</taxon>
        <taxon>Actinomycetes</taxon>
        <taxon>Mycobacteriales</taxon>
        <taxon>Mycobacteriaceae</taxon>
        <taxon>Mycobacterium</taxon>
    </lineage>
</organism>
<sequence>MTASNGSAVPDFMRPVVADGPPASARVVAEHTFLALNESMKQLYETSLTTFTQNIHDQVPVVLALFNGAGGQMILYRPGQQPECAPPVPISYQIEKSVAHSTMAIYEILAPYLDDAYANQLWRAPLAMYRTQNQSALECLAALDVPDDTRATMHGVLEHNLAFMDACLSKGGYTYAELENYTRGTTPLSITLIGMASAVQVGHWMRVVENWRNELGADWERSYAATNTSHVARRNHILYTVLVQFMGAEAMGERLFLLETPEFETTPEKMLDVLGRIVADRSLGMVFFCDFYLMGDVELLGDGARTAIEREMAKRGREALLPPRVPFHCNDWPWATDPAKGTGPARLEDAVLGCPVRPVG</sequence>
<dbReference type="OrthoDB" id="572924at2"/>
<evidence type="ECO:0000313" key="2">
    <source>
        <dbReference type="Proteomes" id="UP000195331"/>
    </source>
</evidence>
<dbReference type="KEGG" id="mdx:BTO20_33575"/>
<dbReference type="EMBL" id="CP020809">
    <property type="protein sequence ID" value="ART72835.1"/>
    <property type="molecule type" value="Genomic_DNA"/>
</dbReference>
<reference evidence="1 2" key="1">
    <citation type="submission" date="2017-04" db="EMBL/GenBank/DDBJ databases">
        <title>Whole Genome Sequence of 1,4-Dioxane Degrading Bacterium Mycobacterium dioxanotrophicus PH-06.</title>
        <authorList>
            <person name="He Y."/>
        </authorList>
    </citation>
    <scope>NUCLEOTIDE SEQUENCE [LARGE SCALE GENOMIC DNA]</scope>
    <source>
        <strain evidence="1 2">PH-06</strain>
    </source>
</reference>
<dbReference type="RefSeq" id="WP_087080486.1">
    <property type="nucleotide sequence ID" value="NZ_CP020809.1"/>
</dbReference>
<proteinExistence type="predicted"/>